<evidence type="ECO:0000256" key="5">
    <source>
        <dbReference type="ARBA" id="ARBA00023235"/>
    </source>
</evidence>
<evidence type="ECO:0000256" key="7">
    <source>
        <dbReference type="ARBA" id="ARBA00070053"/>
    </source>
</evidence>
<dbReference type="GO" id="GO:0071555">
    <property type="term" value="P:cell wall organization"/>
    <property type="evidence" value="ECO:0007669"/>
    <property type="project" value="UniProtKB-KW"/>
</dbReference>
<dbReference type="EC" id="5.1.1.3" evidence="2 8"/>
<feature type="binding site" evidence="8">
    <location>
        <begin position="15"/>
        <end position="16"/>
    </location>
    <ligand>
        <name>substrate</name>
    </ligand>
</feature>
<dbReference type="InterPro" id="IPR015942">
    <property type="entry name" value="Asp/Glu/hydantoin_racemase"/>
</dbReference>
<comment type="pathway">
    <text evidence="8">Cell wall biogenesis; peptidoglycan biosynthesis.</text>
</comment>
<keyword evidence="6 8" id="KW-0961">Cell wall biogenesis/degradation</keyword>
<feature type="active site" description="Proton donor/acceptor" evidence="8">
    <location>
        <position position="189"/>
    </location>
</feature>
<keyword evidence="4 8" id="KW-0573">Peptidoglycan synthesis</keyword>
<feature type="active site" description="Proton donor/acceptor" evidence="8">
    <location>
        <position position="78"/>
    </location>
</feature>
<evidence type="ECO:0000256" key="4">
    <source>
        <dbReference type="ARBA" id="ARBA00022984"/>
    </source>
</evidence>
<evidence type="ECO:0000256" key="3">
    <source>
        <dbReference type="ARBA" id="ARBA00022960"/>
    </source>
</evidence>
<gene>
    <name evidence="9" type="primary">racE</name>
    <name evidence="8" type="synonym">murI</name>
    <name evidence="9" type="ORF">CNLFYP112_02428</name>
</gene>
<comment type="similarity">
    <text evidence="8">Belongs to the aspartate/glutamate racemases family.</text>
</comment>
<sequence>MSIDNKNAAPVGVFDSGVGGLTVAREIMRQLPNENLVYFGDTARVPYGSKSRDNIIRYSRQIIHFLKTKGVKAIVIACNTASALALDVVREESDIPIIGVVEPGARAALQITQTKKIGVIGTEATVQSAMYGKIIKGLDPTVSVIGKACPLFVPLVEEGFAKHKVTEEIIDYYLASMKQSDIDSLILGCTHYPLLRSRIRAYLGDKIQLVNPAYETAMDLKYILKESGMENAGKEGEHATYSFYVSDAADKFKQFANSILPYDIETTQQINIEEY</sequence>
<accession>A0A6N2V3E9</accession>
<dbReference type="PANTHER" id="PTHR21198">
    <property type="entry name" value="GLUTAMATE RACEMASE"/>
    <property type="match status" value="1"/>
</dbReference>
<dbReference type="EMBL" id="CACRTG010000021">
    <property type="protein sequence ID" value="VYT24003.1"/>
    <property type="molecule type" value="Genomic_DNA"/>
</dbReference>
<feature type="binding site" evidence="8">
    <location>
        <begin position="190"/>
        <end position="191"/>
    </location>
    <ligand>
        <name>substrate</name>
    </ligand>
</feature>
<reference evidence="9" key="1">
    <citation type="submission" date="2019-11" db="EMBL/GenBank/DDBJ databases">
        <authorList>
            <person name="Feng L."/>
        </authorList>
    </citation>
    <scope>NUCLEOTIDE SEQUENCE</scope>
    <source>
        <strain evidence="9">CnexileLFYP112</strain>
    </source>
</reference>
<dbReference type="PANTHER" id="PTHR21198:SF2">
    <property type="entry name" value="GLUTAMATE RACEMASE"/>
    <property type="match status" value="1"/>
</dbReference>
<dbReference type="Pfam" id="PF01177">
    <property type="entry name" value="Asp_Glu_race"/>
    <property type="match status" value="1"/>
</dbReference>
<protein>
    <recommendedName>
        <fullName evidence="7 8">Glutamate racemase</fullName>
        <ecNumber evidence="2 8">5.1.1.3</ecNumber>
    </recommendedName>
</protein>
<feature type="binding site" evidence="8">
    <location>
        <begin position="79"/>
        <end position="80"/>
    </location>
    <ligand>
        <name>substrate</name>
    </ligand>
</feature>
<dbReference type="InterPro" id="IPR004391">
    <property type="entry name" value="Glu_race"/>
</dbReference>
<evidence type="ECO:0000256" key="6">
    <source>
        <dbReference type="ARBA" id="ARBA00023316"/>
    </source>
</evidence>
<evidence type="ECO:0000313" key="9">
    <source>
        <dbReference type="EMBL" id="VYT24003.1"/>
    </source>
</evidence>
<dbReference type="NCBIfam" id="TIGR00067">
    <property type="entry name" value="glut_race"/>
    <property type="match status" value="1"/>
</dbReference>
<dbReference type="InterPro" id="IPR033134">
    <property type="entry name" value="Asp/Glu_racemase_AS_2"/>
</dbReference>
<dbReference type="UniPathway" id="UPA00219"/>
<dbReference type="Gene3D" id="3.40.50.1860">
    <property type="match status" value="2"/>
</dbReference>
<organism evidence="9">
    <name type="scientific">[Clostridium] nexile</name>
    <dbReference type="NCBI Taxonomy" id="29361"/>
    <lineage>
        <taxon>Bacteria</taxon>
        <taxon>Bacillati</taxon>
        <taxon>Bacillota</taxon>
        <taxon>Clostridia</taxon>
        <taxon>Lachnospirales</taxon>
        <taxon>Lachnospiraceae</taxon>
        <taxon>Tyzzerella</taxon>
    </lineage>
</organism>
<dbReference type="InterPro" id="IPR001920">
    <property type="entry name" value="Asp/Glu_race"/>
</dbReference>
<dbReference type="GO" id="GO:0009252">
    <property type="term" value="P:peptidoglycan biosynthetic process"/>
    <property type="evidence" value="ECO:0007669"/>
    <property type="project" value="UniProtKB-UniRule"/>
</dbReference>
<dbReference type="FunFam" id="3.40.50.1860:FF:000002">
    <property type="entry name" value="Glutamate racemase"/>
    <property type="match status" value="1"/>
</dbReference>
<evidence type="ECO:0000256" key="2">
    <source>
        <dbReference type="ARBA" id="ARBA00013090"/>
    </source>
</evidence>
<dbReference type="AlphaFoldDB" id="A0A6N2V3E9"/>
<keyword evidence="5 8" id="KW-0413">Isomerase</keyword>
<keyword evidence="3 8" id="KW-0133">Cell shape</keyword>
<dbReference type="SUPFAM" id="SSF53681">
    <property type="entry name" value="Aspartate/glutamate racemase"/>
    <property type="match status" value="2"/>
</dbReference>
<name>A0A6N2V3E9_9FIRM</name>
<dbReference type="GO" id="GO:0008881">
    <property type="term" value="F:glutamate racemase activity"/>
    <property type="evidence" value="ECO:0007669"/>
    <property type="project" value="UniProtKB-UniRule"/>
</dbReference>
<dbReference type="GO" id="GO:0008360">
    <property type="term" value="P:regulation of cell shape"/>
    <property type="evidence" value="ECO:0007669"/>
    <property type="project" value="UniProtKB-KW"/>
</dbReference>
<dbReference type="HAMAP" id="MF_00258">
    <property type="entry name" value="Glu_racemase"/>
    <property type="match status" value="1"/>
</dbReference>
<proteinExistence type="inferred from homology"/>
<evidence type="ECO:0000256" key="8">
    <source>
        <dbReference type="HAMAP-Rule" id="MF_00258"/>
    </source>
</evidence>
<feature type="binding site" evidence="8">
    <location>
        <begin position="47"/>
        <end position="48"/>
    </location>
    <ligand>
        <name>substrate</name>
    </ligand>
</feature>
<dbReference type="InterPro" id="IPR018187">
    <property type="entry name" value="Asp/Glu_racemase_AS_1"/>
</dbReference>
<dbReference type="PROSITE" id="PS00923">
    <property type="entry name" value="ASP_GLU_RACEMASE_1"/>
    <property type="match status" value="1"/>
</dbReference>
<comment type="function">
    <text evidence="8">Provides the (R)-glutamate required for cell wall biosynthesis.</text>
</comment>
<evidence type="ECO:0000256" key="1">
    <source>
        <dbReference type="ARBA" id="ARBA00001602"/>
    </source>
</evidence>
<comment type="catalytic activity">
    <reaction evidence="1 8">
        <text>L-glutamate = D-glutamate</text>
        <dbReference type="Rhea" id="RHEA:12813"/>
        <dbReference type="ChEBI" id="CHEBI:29985"/>
        <dbReference type="ChEBI" id="CHEBI:29986"/>
        <dbReference type="EC" id="5.1.1.3"/>
    </reaction>
</comment>
<dbReference type="PROSITE" id="PS00924">
    <property type="entry name" value="ASP_GLU_RACEMASE_2"/>
    <property type="match status" value="1"/>
</dbReference>